<evidence type="ECO:0008006" key="3">
    <source>
        <dbReference type="Google" id="ProtNLM"/>
    </source>
</evidence>
<comment type="caution">
    <text evidence="1">The sequence shown here is derived from an EMBL/GenBank/DDBJ whole genome shotgun (WGS) entry which is preliminary data.</text>
</comment>
<keyword evidence="2" id="KW-1185">Reference proteome</keyword>
<protein>
    <recommendedName>
        <fullName evidence="3">C2H2-type domain-containing protein</fullName>
    </recommendedName>
</protein>
<dbReference type="Proteomes" id="UP001234178">
    <property type="component" value="Unassembled WGS sequence"/>
</dbReference>
<gene>
    <name evidence="1" type="ORF">OUZ56_012414</name>
</gene>
<name>A0ABQ9Z2Z6_9CRUS</name>
<organism evidence="1 2">
    <name type="scientific">Daphnia magna</name>
    <dbReference type="NCBI Taxonomy" id="35525"/>
    <lineage>
        <taxon>Eukaryota</taxon>
        <taxon>Metazoa</taxon>
        <taxon>Ecdysozoa</taxon>
        <taxon>Arthropoda</taxon>
        <taxon>Crustacea</taxon>
        <taxon>Branchiopoda</taxon>
        <taxon>Diplostraca</taxon>
        <taxon>Cladocera</taxon>
        <taxon>Anomopoda</taxon>
        <taxon>Daphniidae</taxon>
        <taxon>Daphnia</taxon>
    </lineage>
</organism>
<accession>A0ABQ9Z2Z6</accession>
<evidence type="ECO:0000313" key="1">
    <source>
        <dbReference type="EMBL" id="KAK4007253.1"/>
    </source>
</evidence>
<proteinExistence type="predicted"/>
<evidence type="ECO:0000313" key="2">
    <source>
        <dbReference type="Proteomes" id="UP001234178"/>
    </source>
</evidence>
<dbReference type="EMBL" id="JAOYFB010000002">
    <property type="protein sequence ID" value="KAK4007253.1"/>
    <property type="molecule type" value="Genomic_DNA"/>
</dbReference>
<reference evidence="1 2" key="1">
    <citation type="journal article" date="2023" name="Nucleic Acids Res.">
        <title>The hologenome of Daphnia magna reveals possible DNA methylation and microbiome-mediated evolution of the host genome.</title>
        <authorList>
            <person name="Chaturvedi A."/>
            <person name="Li X."/>
            <person name="Dhandapani V."/>
            <person name="Marshall H."/>
            <person name="Kissane S."/>
            <person name="Cuenca-Cambronero M."/>
            <person name="Asole G."/>
            <person name="Calvet F."/>
            <person name="Ruiz-Romero M."/>
            <person name="Marangio P."/>
            <person name="Guigo R."/>
            <person name="Rago D."/>
            <person name="Mirbahai L."/>
            <person name="Eastwood N."/>
            <person name="Colbourne J.K."/>
            <person name="Zhou J."/>
            <person name="Mallon E."/>
            <person name="Orsini L."/>
        </authorList>
    </citation>
    <scope>NUCLEOTIDE SEQUENCE [LARGE SCALE GENOMIC DNA]</scope>
    <source>
        <strain evidence="1">LRV0_1</strain>
    </source>
</reference>
<sequence>MPPANNTVQCSMCTLLIAVDDPTTFFKHVKHIHSCSVPFHIICRHPDSCNKHYYVFLSFRRHWNKVHGSQTKFVHPIQVGNIQVALGPDEDIVDVAAAEAFDIAGPTLYKQTITEFEWEAGMLYQLRHKYFLPFEALLLVSDIIRDSYARNVVMIQENLRAVVSNNIFGSTAFTEAFKLVHQQEQMTRYRLESTWNKFFPAVMPREVILNPNEPSYEWINDPNFGEIIDEVFEIGYFIPFLESVQQFLSIKVVFDAVMLNFSSYDSSANPTAQQRLPTYCFLLKRCQGLLHGFGYLNSAHTYTRFPTKKTCFM</sequence>